<evidence type="ECO:0000256" key="4">
    <source>
        <dbReference type="ARBA" id="ARBA00022975"/>
    </source>
</evidence>
<dbReference type="Proteomes" id="UP000051155">
    <property type="component" value="Unassembled WGS sequence"/>
</dbReference>
<dbReference type="PRINTS" id="PR00101">
    <property type="entry name" value="ATCASE"/>
</dbReference>
<feature type="binding site" evidence="7">
    <location>
        <position position="177"/>
    </location>
    <ligand>
        <name>L-aspartate</name>
        <dbReference type="ChEBI" id="CHEBI:29991"/>
    </ligand>
</feature>
<comment type="subunit">
    <text evidence="7">Heterododecamer (2C3:3R2) of six catalytic PyrB chains organized as two trimers (C3), and six regulatory PyrI chains organized as three dimers (R2).</text>
</comment>
<dbReference type="NCBIfam" id="TIGR00670">
    <property type="entry name" value="asp_carb_tr"/>
    <property type="match status" value="1"/>
</dbReference>
<feature type="binding site" evidence="7">
    <location>
        <position position="229"/>
    </location>
    <ligand>
        <name>L-aspartate</name>
        <dbReference type="ChEBI" id="CHEBI:29991"/>
    </ligand>
</feature>
<dbReference type="OrthoDB" id="9774690at2"/>
<feature type="binding site" evidence="7">
    <location>
        <position position="271"/>
    </location>
    <ligand>
        <name>carbamoyl phosphate</name>
        <dbReference type="ChEBI" id="CHEBI:58228"/>
    </ligand>
</feature>
<name>A0A0R1Q2Z7_9LACO</name>
<feature type="binding site" evidence="7">
    <location>
        <position position="61"/>
    </location>
    <ligand>
        <name>carbamoyl phosphate</name>
        <dbReference type="ChEBI" id="CHEBI:58228"/>
    </ligand>
</feature>
<dbReference type="HAMAP" id="MF_00001">
    <property type="entry name" value="Asp_carb_tr"/>
    <property type="match status" value="1"/>
</dbReference>
<dbReference type="Gene3D" id="3.40.50.1370">
    <property type="entry name" value="Aspartate/ornithine carbamoyltransferase"/>
    <property type="match status" value="2"/>
</dbReference>
<evidence type="ECO:0000259" key="8">
    <source>
        <dbReference type="Pfam" id="PF00185"/>
    </source>
</evidence>
<reference evidence="10 11" key="1">
    <citation type="journal article" date="2015" name="Genome Announc.">
        <title>Expanding the biotechnology potential of lactobacilli through comparative genomics of 213 strains and associated genera.</title>
        <authorList>
            <person name="Sun Z."/>
            <person name="Harris H.M."/>
            <person name="McCann A."/>
            <person name="Guo C."/>
            <person name="Argimon S."/>
            <person name="Zhang W."/>
            <person name="Yang X."/>
            <person name="Jeffery I.B."/>
            <person name="Cooney J.C."/>
            <person name="Kagawa T.F."/>
            <person name="Liu W."/>
            <person name="Song Y."/>
            <person name="Salvetti E."/>
            <person name="Wrobel A."/>
            <person name="Rasinkangas P."/>
            <person name="Parkhill J."/>
            <person name="Rea M.C."/>
            <person name="O'Sullivan O."/>
            <person name="Ritari J."/>
            <person name="Douillard F.P."/>
            <person name="Paul Ross R."/>
            <person name="Yang R."/>
            <person name="Briner A.E."/>
            <person name="Felis G.E."/>
            <person name="de Vos W.M."/>
            <person name="Barrangou R."/>
            <person name="Klaenhammer T.R."/>
            <person name="Caufield P.W."/>
            <person name="Cui Y."/>
            <person name="Zhang H."/>
            <person name="O'Toole P.W."/>
        </authorList>
    </citation>
    <scope>NUCLEOTIDE SEQUENCE [LARGE SCALE GENOMIC DNA]</scope>
    <source>
        <strain evidence="10 11">DSM 19971</strain>
    </source>
</reference>
<feature type="domain" description="Aspartate/ornithine carbamoyltransferase Asp/Orn-binding" evidence="8">
    <location>
        <begin position="163"/>
        <end position="306"/>
    </location>
</feature>
<feature type="binding site" evidence="7">
    <location>
        <position position="144"/>
    </location>
    <ligand>
        <name>carbamoyl phosphate</name>
        <dbReference type="ChEBI" id="CHEBI:58228"/>
    </ligand>
</feature>
<dbReference type="GO" id="GO:0016597">
    <property type="term" value="F:amino acid binding"/>
    <property type="evidence" value="ECO:0007669"/>
    <property type="project" value="InterPro"/>
</dbReference>
<evidence type="ECO:0000256" key="1">
    <source>
        <dbReference type="ARBA" id="ARBA00004852"/>
    </source>
</evidence>
<dbReference type="GO" id="GO:0006520">
    <property type="term" value="P:amino acid metabolic process"/>
    <property type="evidence" value="ECO:0007669"/>
    <property type="project" value="InterPro"/>
</dbReference>
<keyword evidence="3 7" id="KW-0808">Transferase</keyword>
<dbReference type="PANTHER" id="PTHR45753:SF6">
    <property type="entry name" value="ASPARTATE CARBAMOYLTRANSFERASE"/>
    <property type="match status" value="1"/>
</dbReference>
<dbReference type="InterPro" id="IPR002082">
    <property type="entry name" value="Asp_carbamoyltransf"/>
</dbReference>
<evidence type="ECO:0000256" key="7">
    <source>
        <dbReference type="HAMAP-Rule" id="MF_00001"/>
    </source>
</evidence>
<protein>
    <recommendedName>
        <fullName evidence="7">Aspartate carbamoyltransferase</fullName>
        <ecNumber evidence="7">2.1.3.2</ecNumber>
    </recommendedName>
    <alternativeName>
        <fullName evidence="7">Aspartate transcarbamylase</fullName>
        <shortName evidence="7">ATCase</shortName>
    </alternativeName>
</protein>
<gene>
    <name evidence="7" type="primary">pyrB</name>
    <name evidence="10" type="ORF">FD20_GL000080</name>
</gene>
<dbReference type="InterPro" id="IPR006130">
    <property type="entry name" value="Asp/Orn_carbamoylTrfase"/>
</dbReference>
<evidence type="ECO:0000256" key="3">
    <source>
        <dbReference type="ARBA" id="ARBA00022679"/>
    </source>
</evidence>
<sequence length="318" mass="35991">MMMLNMQERLKLQHFLTIKKLENDQVEGLIDRAEYFKAGGAVPEFSQPIYAVNMFFENSTRTHCSFEMAEKKLGLQTIPFDPATSSVNKGETLYDTLLSLNSIGVSLAVVRHSKNEYYNELVNLDNTQKLDMGIINAGDGSGQHPSQCLLDMMTIHEQFGHFKGLKVAIVGDLTNSRVARSDMRLLKQLGAEIYFSGPEYWYSSEFEEFGNYVKVDELIDQMDVLILLRVQHERHQQEVTFSPAAYHSEYGLTVERYAKMKENAIIMHPGPINRGVELASELVEAPKSRFSTQMKNGVFMRMAMIEAVINGRGLGGKK</sequence>
<dbReference type="FunFam" id="3.40.50.1370:FF:000011">
    <property type="entry name" value="Aspartate carbamoyltransferase"/>
    <property type="match status" value="1"/>
</dbReference>
<evidence type="ECO:0000256" key="6">
    <source>
        <dbReference type="ARBA" id="ARBA00048859"/>
    </source>
</evidence>
<dbReference type="PRINTS" id="PR00100">
    <property type="entry name" value="AOTCASE"/>
</dbReference>
<dbReference type="GO" id="GO:0004070">
    <property type="term" value="F:aspartate carbamoyltransferase activity"/>
    <property type="evidence" value="ECO:0007669"/>
    <property type="project" value="UniProtKB-UniRule"/>
</dbReference>
<dbReference type="GO" id="GO:0005829">
    <property type="term" value="C:cytosol"/>
    <property type="evidence" value="ECO:0007669"/>
    <property type="project" value="TreeGrafter"/>
</dbReference>
<dbReference type="PROSITE" id="PS00097">
    <property type="entry name" value="CARBAMOYLTRANSFERASE"/>
    <property type="match status" value="1"/>
</dbReference>
<dbReference type="EMBL" id="AZEG01000001">
    <property type="protein sequence ID" value="KRL39039.1"/>
    <property type="molecule type" value="Genomic_DNA"/>
</dbReference>
<dbReference type="Pfam" id="PF02729">
    <property type="entry name" value="OTCace_N"/>
    <property type="match status" value="1"/>
</dbReference>
<dbReference type="InterPro" id="IPR036901">
    <property type="entry name" value="Asp/Orn_carbamoylTrfase_sf"/>
</dbReference>
<dbReference type="Pfam" id="PF00185">
    <property type="entry name" value="OTCace"/>
    <property type="match status" value="1"/>
</dbReference>
<accession>A0A0R1Q2Z7</accession>
<dbReference type="NCBIfam" id="NF002032">
    <property type="entry name" value="PRK00856.1"/>
    <property type="match status" value="1"/>
</dbReference>
<dbReference type="InterPro" id="IPR006131">
    <property type="entry name" value="Asp_carbamoyltransf_Asp/Orn-bd"/>
</dbReference>
<evidence type="ECO:0000313" key="10">
    <source>
        <dbReference type="EMBL" id="KRL39039.1"/>
    </source>
</evidence>
<feature type="binding site" evidence="7">
    <location>
        <position position="111"/>
    </location>
    <ligand>
        <name>carbamoyl phosphate</name>
        <dbReference type="ChEBI" id="CHEBI:58228"/>
    </ligand>
</feature>
<dbReference type="GO" id="GO:0044205">
    <property type="term" value="P:'de novo' UMP biosynthetic process"/>
    <property type="evidence" value="ECO:0007669"/>
    <property type="project" value="UniProtKB-UniRule"/>
</dbReference>
<dbReference type="GO" id="GO:0006207">
    <property type="term" value="P:'de novo' pyrimidine nucleobase biosynthetic process"/>
    <property type="evidence" value="ECO:0007669"/>
    <property type="project" value="InterPro"/>
</dbReference>
<dbReference type="STRING" id="1423812.FD20_GL000080"/>
<comment type="function">
    <text evidence="5 7">Catalyzes the condensation of carbamoyl phosphate and aspartate to form carbamoyl aspartate and inorganic phosphate, the committed step in the de novo pyrimidine nucleotide biosynthesis pathway.</text>
</comment>
<dbReference type="EC" id="2.1.3.2" evidence="7"/>
<keyword evidence="4 7" id="KW-0665">Pyrimidine biosynthesis</keyword>
<evidence type="ECO:0000256" key="2">
    <source>
        <dbReference type="ARBA" id="ARBA00008896"/>
    </source>
</evidence>
<feature type="domain" description="Aspartate/ornithine carbamoyltransferase carbamoyl-P binding" evidence="9">
    <location>
        <begin position="13"/>
        <end position="157"/>
    </location>
</feature>
<keyword evidence="11" id="KW-1185">Reference proteome</keyword>
<evidence type="ECO:0000259" key="9">
    <source>
        <dbReference type="Pfam" id="PF02729"/>
    </source>
</evidence>
<comment type="catalytic activity">
    <reaction evidence="6 7">
        <text>carbamoyl phosphate + L-aspartate = N-carbamoyl-L-aspartate + phosphate + H(+)</text>
        <dbReference type="Rhea" id="RHEA:20013"/>
        <dbReference type="ChEBI" id="CHEBI:15378"/>
        <dbReference type="ChEBI" id="CHEBI:29991"/>
        <dbReference type="ChEBI" id="CHEBI:32814"/>
        <dbReference type="ChEBI" id="CHEBI:43474"/>
        <dbReference type="ChEBI" id="CHEBI:58228"/>
        <dbReference type="EC" id="2.1.3.2"/>
    </reaction>
</comment>
<dbReference type="SUPFAM" id="SSF53671">
    <property type="entry name" value="Aspartate/ornithine carbamoyltransferase"/>
    <property type="match status" value="1"/>
</dbReference>
<organism evidence="10 11">
    <name type="scientific">Liquorilactobacillus uvarum DSM 19971</name>
    <dbReference type="NCBI Taxonomy" id="1423812"/>
    <lineage>
        <taxon>Bacteria</taxon>
        <taxon>Bacillati</taxon>
        <taxon>Bacillota</taxon>
        <taxon>Bacilli</taxon>
        <taxon>Lactobacillales</taxon>
        <taxon>Lactobacillaceae</taxon>
        <taxon>Liquorilactobacillus</taxon>
    </lineage>
</organism>
<feature type="binding site" evidence="7">
    <location>
        <position position="270"/>
    </location>
    <ligand>
        <name>carbamoyl phosphate</name>
        <dbReference type="ChEBI" id="CHEBI:58228"/>
    </ligand>
</feature>
<comment type="similarity">
    <text evidence="2 7">Belongs to the aspartate/ornithine carbamoyltransferase superfamily. ATCase family.</text>
</comment>
<dbReference type="UniPathway" id="UPA00070">
    <property type="reaction ID" value="UER00116"/>
</dbReference>
<comment type="pathway">
    <text evidence="1 7">Pyrimidine metabolism; UMP biosynthesis via de novo pathway; (S)-dihydroorotate from bicarbonate: step 2/3.</text>
</comment>
<proteinExistence type="inferred from homology"/>
<dbReference type="PANTHER" id="PTHR45753">
    <property type="entry name" value="ORNITHINE CARBAMOYLTRANSFERASE, MITOCHONDRIAL"/>
    <property type="match status" value="1"/>
</dbReference>
<evidence type="ECO:0000256" key="5">
    <source>
        <dbReference type="ARBA" id="ARBA00043884"/>
    </source>
</evidence>
<feature type="binding site" evidence="7">
    <location>
        <position position="89"/>
    </location>
    <ligand>
        <name>L-aspartate</name>
        <dbReference type="ChEBI" id="CHEBI:29991"/>
    </ligand>
</feature>
<dbReference type="PATRIC" id="fig|1423812.3.peg.82"/>
<feature type="binding site" evidence="7">
    <location>
        <position position="147"/>
    </location>
    <ligand>
        <name>carbamoyl phosphate</name>
        <dbReference type="ChEBI" id="CHEBI:58228"/>
    </ligand>
</feature>
<evidence type="ECO:0000313" key="11">
    <source>
        <dbReference type="Proteomes" id="UP000051155"/>
    </source>
</evidence>
<dbReference type="AlphaFoldDB" id="A0A0R1Q2Z7"/>
<dbReference type="InterPro" id="IPR006132">
    <property type="entry name" value="Asp/Orn_carbamoyltranf_P-bd"/>
</dbReference>
<feature type="binding site" evidence="7">
    <location>
        <position position="62"/>
    </location>
    <ligand>
        <name>carbamoyl phosphate</name>
        <dbReference type="ChEBI" id="CHEBI:58228"/>
    </ligand>
</feature>
<comment type="caution">
    <text evidence="10">The sequence shown here is derived from an EMBL/GenBank/DDBJ whole genome shotgun (WGS) entry which is preliminary data.</text>
</comment>